<dbReference type="InterPro" id="IPR043129">
    <property type="entry name" value="ATPase_NBD"/>
</dbReference>
<evidence type="ECO:0000256" key="2">
    <source>
        <dbReference type="ARBA" id="ARBA00022679"/>
    </source>
</evidence>
<dbReference type="OrthoDB" id="9805576at2"/>
<dbReference type="AlphaFoldDB" id="A0A4Q7PRA6"/>
<dbReference type="PANTHER" id="PTHR43095">
    <property type="entry name" value="SUGAR KINASE"/>
    <property type="match status" value="1"/>
</dbReference>
<gene>
    <name evidence="6" type="ORF">EV209_1230</name>
</gene>
<evidence type="ECO:0000259" key="4">
    <source>
        <dbReference type="Pfam" id="PF00370"/>
    </source>
</evidence>
<dbReference type="Pfam" id="PF00370">
    <property type="entry name" value="FGGY_N"/>
    <property type="match status" value="1"/>
</dbReference>
<evidence type="ECO:0000313" key="7">
    <source>
        <dbReference type="Proteomes" id="UP000292927"/>
    </source>
</evidence>
<evidence type="ECO:0000313" key="6">
    <source>
        <dbReference type="EMBL" id="RZT03095.1"/>
    </source>
</evidence>
<comment type="similarity">
    <text evidence="1">Belongs to the FGGY kinase family.</text>
</comment>
<dbReference type="PANTHER" id="PTHR43095:SF2">
    <property type="entry name" value="GLUCONOKINASE"/>
    <property type="match status" value="1"/>
</dbReference>
<dbReference type="EMBL" id="SGXF01000001">
    <property type="protein sequence ID" value="RZT03095.1"/>
    <property type="molecule type" value="Genomic_DNA"/>
</dbReference>
<dbReference type="RefSeq" id="WP_130434002.1">
    <property type="nucleotide sequence ID" value="NZ_SGXF01000001.1"/>
</dbReference>
<dbReference type="Pfam" id="PF02782">
    <property type="entry name" value="FGGY_C"/>
    <property type="match status" value="1"/>
</dbReference>
<evidence type="ECO:0000256" key="1">
    <source>
        <dbReference type="ARBA" id="ARBA00009156"/>
    </source>
</evidence>
<comment type="caution">
    <text evidence="6">The sequence shown here is derived from an EMBL/GenBank/DDBJ whole genome shotgun (WGS) entry which is preliminary data.</text>
</comment>
<proteinExistence type="inferred from homology"/>
<keyword evidence="3 6" id="KW-0418">Kinase</keyword>
<dbReference type="GO" id="GO:0005975">
    <property type="term" value="P:carbohydrate metabolic process"/>
    <property type="evidence" value="ECO:0007669"/>
    <property type="project" value="InterPro"/>
</dbReference>
<dbReference type="InterPro" id="IPR018484">
    <property type="entry name" value="FGGY_N"/>
</dbReference>
<dbReference type="PIRSF" id="PIRSF000538">
    <property type="entry name" value="GlpK"/>
    <property type="match status" value="1"/>
</dbReference>
<feature type="domain" description="Carbohydrate kinase FGGY C-terminal" evidence="5">
    <location>
        <begin position="257"/>
        <end position="443"/>
    </location>
</feature>
<sequence length="498" mass="54791">MKNILVIDTGSSSMRGLLFDEMGTILVTARRTYQMRVPDEETAVQDAEDFRNSLEDICREIADRAGEMGLCVDGISLTSQRSSVIPLDREGKPLAEAMMWYDHRAQYISDHVNKEAAEKIYRTCGMCSTPVLSAPKMRWFLENRRDIYDSAYKLAGIQDYLIFLLTGEFVTDDSLASRTGLMDVVKRQWSEEMLELYGIGPEKLCRLLPAGSIAGRVKEDFSLKTGLAAGIPVVTAGGDQQCSVVGQRLFACDEMGITSGSGSYIVVSCTQPVFDPERRVTLTAASLPGRYVLEASNNASGTVYNWVKCMLYDKNKDISEMNEEILQSPPGANGILMLPDLAGKGCPDWDGAARGCFVNIGFEAEKRDFARAALEGIAAEVAECVEVLRELCGGRRFRLFSTGGLSRFSLYNQIIADMTGLPVTVTESGETTGAGAWGIAAASLGLYGSTEEALKYQPAGGTVYEPEEKLFAFYQEQKRSREILQEAGRRIRELKEHK</sequence>
<organism evidence="6 7">
    <name type="scientific">Cuneatibacter caecimuris</name>
    <dbReference type="NCBI Taxonomy" id="1796618"/>
    <lineage>
        <taxon>Bacteria</taxon>
        <taxon>Bacillati</taxon>
        <taxon>Bacillota</taxon>
        <taxon>Clostridia</taxon>
        <taxon>Lachnospirales</taxon>
        <taxon>Lachnospiraceae</taxon>
        <taxon>Cuneatibacter</taxon>
    </lineage>
</organism>
<keyword evidence="7" id="KW-1185">Reference proteome</keyword>
<dbReference type="Gene3D" id="3.30.420.40">
    <property type="match status" value="2"/>
</dbReference>
<accession>A0A4Q7PRA6</accession>
<feature type="domain" description="Carbohydrate kinase FGGY N-terminal" evidence="4">
    <location>
        <begin position="4"/>
        <end position="246"/>
    </location>
</feature>
<dbReference type="GO" id="GO:0016301">
    <property type="term" value="F:kinase activity"/>
    <property type="evidence" value="ECO:0007669"/>
    <property type="project" value="UniProtKB-KW"/>
</dbReference>
<reference evidence="6 7" key="1">
    <citation type="submission" date="2019-02" db="EMBL/GenBank/DDBJ databases">
        <title>Genomic Encyclopedia of Type Strains, Phase IV (KMG-IV): sequencing the most valuable type-strain genomes for metagenomic binning, comparative biology and taxonomic classification.</title>
        <authorList>
            <person name="Goeker M."/>
        </authorList>
    </citation>
    <scope>NUCLEOTIDE SEQUENCE [LARGE SCALE GENOMIC DNA]</scope>
    <source>
        <strain evidence="6 7">DSM 29486</strain>
    </source>
</reference>
<dbReference type="Proteomes" id="UP000292927">
    <property type="component" value="Unassembled WGS sequence"/>
</dbReference>
<dbReference type="CDD" id="cd07779">
    <property type="entry name" value="ASKHA_NBD_FGGY_YgcE-like"/>
    <property type="match status" value="1"/>
</dbReference>
<evidence type="ECO:0000256" key="3">
    <source>
        <dbReference type="ARBA" id="ARBA00022777"/>
    </source>
</evidence>
<dbReference type="InterPro" id="IPR000577">
    <property type="entry name" value="Carb_kinase_FGGY"/>
</dbReference>
<name>A0A4Q7PRA6_9FIRM</name>
<dbReference type="InterPro" id="IPR018485">
    <property type="entry name" value="FGGY_C"/>
</dbReference>
<protein>
    <submittedName>
        <fullName evidence="6">Xylulokinase/glycerol kinase</fullName>
    </submittedName>
</protein>
<dbReference type="InterPro" id="IPR050406">
    <property type="entry name" value="FGGY_Carb_Kinase"/>
</dbReference>
<keyword evidence="2" id="KW-0808">Transferase</keyword>
<evidence type="ECO:0000259" key="5">
    <source>
        <dbReference type="Pfam" id="PF02782"/>
    </source>
</evidence>
<dbReference type="SUPFAM" id="SSF53067">
    <property type="entry name" value="Actin-like ATPase domain"/>
    <property type="match status" value="2"/>
</dbReference>